<dbReference type="GeneID" id="303368149"/>
<organism evidence="2 3">
    <name type="scientific">Treponema berlinense</name>
    <dbReference type="NCBI Taxonomy" id="225004"/>
    <lineage>
        <taxon>Bacteria</taxon>
        <taxon>Pseudomonadati</taxon>
        <taxon>Spirochaetota</taxon>
        <taxon>Spirochaetia</taxon>
        <taxon>Spirochaetales</taxon>
        <taxon>Treponemataceae</taxon>
        <taxon>Treponema</taxon>
    </lineage>
</organism>
<dbReference type="EMBL" id="FUXC01000013">
    <property type="protein sequence ID" value="SKA01507.1"/>
    <property type="molecule type" value="Genomic_DNA"/>
</dbReference>
<evidence type="ECO:0000313" key="3">
    <source>
        <dbReference type="Proteomes" id="UP000190395"/>
    </source>
</evidence>
<dbReference type="OrthoDB" id="363223at2"/>
<dbReference type="Proteomes" id="UP000190395">
    <property type="component" value="Unassembled WGS sequence"/>
</dbReference>
<feature type="region of interest" description="Disordered" evidence="1">
    <location>
        <begin position="21"/>
        <end position="43"/>
    </location>
</feature>
<evidence type="ECO:0000256" key="1">
    <source>
        <dbReference type="SAM" id="MobiDB-lite"/>
    </source>
</evidence>
<sequence>MPIATKKIPQEFLNQIKTNLTKTEKTEEAPAKPAATSVSKTSAEPKKGKYADVMNIRLSEGRRDEIKKFCTNCGVSITQYIESSFEYLSKEVAAGRIVISKGGISSTVN</sequence>
<gene>
    <name evidence="2" type="ORF">SAMN02745152_01922</name>
</gene>
<accession>A0A1T4QD23</accession>
<name>A0A1T4QD23_9SPIR</name>
<dbReference type="RefSeq" id="WP_078931662.1">
    <property type="nucleotide sequence ID" value="NZ_FUXC01000013.1"/>
</dbReference>
<keyword evidence="3" id="KW-1185">Reference proteome</keyword>
<dbReference type="AlphaFoldDB" id="A0A1T4QD23"/>
<protein>
    <submittedName>
        <fullName evidence="2">Uncharacterized protein</fullName>
    </submittedName>
</protein>
<dbReference type="STRING" id="225004.SAMN02745152_01922"/>
<proteinExistence type="predicted"/>
<reference evidence="2 3" key="1">
    <citation type="submission" date="2017-02" db="EMBL/GenBank/DDBJ databases">
        <authorList>
            <person name="Peterson S.W."/>
        </authorList>
    </citation>
    <scope>NUCLEOTIDE SEQUENCE [LARGE SCALE GENOMIC DNA]</scope>
    <source>
        <strain evidence="2 3">ATCC BAA-909</strain>
    </source>
</reference>
<evidence type="ECO:0000313" key="2">
    <source>
        <dbReference type="EMBL" id="SKA01507.1"/>
    </source>
</evidence>